<feature type="region of interest" description="Disordered" evidence="5">
    <location>
        <begin position="1"/>
        <end position="154"/>
    </location>
</feature>
<dbReference type="FunFam" id="3.30.160.60:FF:000065">
    <property type="entry name" value="B-cell CLL/lymphoma 6, member B"/>
    <property type="match status" value="1"/>
</dbReference>
<accession>A0A0B7KDM6</accession>
<dbReference type="SMART" id="SM00355">
    <property type="entry name" value="ZnF_C2H2"/>
    <property type="match status" value="2"/>
</dbReference>
<feature type="compositionally biased region" description="Polar residues" evidence="5">
    <location>
        <begin position="78"/>
        <end position="107"/>
    </location>
</feature>
<name>A0A0B7KDM6_BIOOC</name>
<evidence type="ECO:0000256" key="3">
    <source>
        <dbReference type="ARBA" id="ARBA00022833"/>
    </source>
</evidence>
<keyword evidence="1" id="KW-0479">Metal-binding</keyword>
<keyword evidence="2 4" id="KW-0863">Zinc-finger</keyword>
<dbReference type="InterPro" id="IPR036236">
    <property type="entry name" value="Znf_C2H2_sf"/>
</dbReference>
<evidence type="ECO:0000256" key="4">
    <source>
        <dbReference type="PROSITE-ProRule" id="PRU00042"/>
    </source>
</evidence>
<evidence type="ECO:0000256" key="5">
    <source>
        <dbReference type="SAM" id="MobiDB-lite"/>
    </source>
</evidence>
<evidence type="ECO:0000313" key="7">
    <source>
        <dbReference type="EMBL" id="CEO53587.1"/>
    </source>
</evidence>
<dbReference type="GO" id="GO:0008270">
    <property type="term" value="F:zinc ion binding"/>
    <property type="evidence" value="ECO:0007669"/>
    <property type="project" value="UniProtKB-KW"/>
</dbReference>
<keyword evidence="3" id="KW-0862">Zinc</keyword>
<dbReference type="AlphaFoldDB" id="A0A0B7KDM6"/>
<sequence length="295" mass="32085">MDAYQTATSQGPEPVRSQGRTAPPLPSSQPHLPTPTTTASHIDSYSFTRTAPNYTLSNSPQQPHPNLPPYNALPSPTPSSASGHLDSYSYTTSRPPNFSIPSSTQHHLSSYSTLPSPTTQSPPTGLGPRGLLPVSGSFGPPPPASGMAPPQPYRPYPYQSLPQLNGPVMSNIHQPGGQMAIIPGLVQPPTFSQHPHIMYGQQSQTPQDRPFKCDQCVQSFSRNHDLKRHKRIHLAIKPFPCTYCSKTFSRKDALKRHRLVKGCEMKANEGNQANNQNGFREGEGESDNNTTSSQG</sequence>
<feature type="compositionally biased region" description="Low complexity" evidence="5">
    <location>
        <begin position="268"/>
        <end position="278"/>
    </location>
</feature>
<gene>
    <name evidence="7" type="ORF">BN869_000009645_1</name>
</gene>
<organism evidence="7">
    <name type="scientific">Bionectria ochroleuca</name>
    <name type="common">Gliocladium roseum</name>
    <dbReference type="NCBI Taxonomy" id="29856"/>
    <lineage>
        <taxon>Eukaryota</taxon>
        <taxon>Fungi</taxon>
        <taxon>Dikarya</taxon>
        <taxon>Ascomycota</taxon>
        <taxon>Pezizomycotina</taxon>
        <taxon>Sordariomycetes</taxon>
        <taxon>Hypocreomycetidae</taxon>
        <taxon>Hypocreales</taxon>
        <taxon>Bionectriaceae</taxon>
        <taxon>Clonostachys</taxon>
    </lineage>
</organism>
<dbReference type="SUPFAM" id="SSF57667">
    <property type="entry name" value="beta-beta-alpha zinc fingers"/>
    <property type="match status" value="1"/>
</dbReference>
<protein>
    <recommendedName>
        <fullName evidence="6">C2H2-type domain-containing protein</fullName>
    </recommendedName>
</protein>
<evidence type="ECO:0000256" key="1">
    <source>
        <dbReference type="ARBA" id="ARBA00022723"/>
    </source>
</evidence>
<feature type="compositionally biased region" description="Pro residues" evidence="5">
    <location>
        <begin position="139"/>
        <end position="154"/>
    </location>
</feature>
<dbReference type="PANTHER" id="PTHR23235:SF120">
    <property type="entry name" value="KRUPPEL-LIKE FACTOR 15"/>
    <property type="match status" value="1"/>
</dbReference>
<dbReference type="Pfam" id="PF00096">
    <property type="entry name" value="zf-C2H2"/>
    <property type="match status" value="2"/>
</dbReference>
<dbReference type="EMBL" id="CDPU01000036">
    <property type="protein sequence ID" value="CEO53587.1"/>
    <property type="molecule type" value="Genomic_DNA"/>
</dbReference>
<dbReference type="InterPro" id="IPR013087">
    <property type="entry name" value="Znf_C2H2_type"/>
</dbReference>
<proteinExistence type="predicted"/>
<feature type="compositionally biased region" description="Low complexity" evidence="5">
    <location>
        <begin position="108"/>
        <end position="138"/>
    </location>
</feature>
<evidence type="ECO:0000259" key="6">
    <source>
        <dbReference type="PROSITE" id="PS50157"/>
    </source>
</evidence>
<feature type="domain" description="C2H2-type" evidence="6">
    <location>
        <begin position="239"/>
        <end position="266"/>
    </location>
</feature>
<dbReference type="PROSITE" id="PS00028">
    <property type="entry name" value="ZINC_FINGER_C2H2_1"/>
    <property type="match status" value="1"/>
</dbReference>
<dbReference type="FunFam" id="3.30.160.60:FF:001781">
    <property type="entry name" value="zinc finger protein 496 isoform X2"/>
    <property type="match status" value="1"/>
</dbReference>
<dbReference type="Gene3D" id="3.30.160.60">
    <property type="entry name" value="Classic Zinc Finger"/>
    <property type="match status" value="2"/>
</dbReference>
<dbReference type="GO" id="GO:0000978">
    <property type="term" value="F:RNA polymerase II cis-regulatory region sequence-specific DNA binding"/>
    <property type="evidence" value="ECO:0007669"/>
    <property type="project" value="TreeGrafter"/>
</dbReference>
<feature type="compositionally biased region" description="Polar residues" evidence="5">
    <location>
        <begin position="1"/>
        <end position="11"/>
    </location>
</feature>
<dbReference type="PANTHER" id="PTHR23235">
    <property type="entry name" value="KRUEPPEL-LIKE TRANSCRIPTION FACTOR"/>
    <property type="match status" value="1"/>
</dbReference>
<feature type="region of interest" description="Disordered" evidence="5">
    <location>
        <begin position="264"/>
        <end position="295"/>
    </location>
</feature>
<reference evidence="7" key="1">
    <citation type="submission" date="2015-01" db="EMBL/GenBank/DDBJ databases">
        <authorList>
            <person name="Durling Mikael"/>
        </authorList>
    </citation>
    <scope>NUCLEOTIDE SEQUENCE</scope>
</reference>
<evidence type="ECO:0000256" key="2">
    <source>
        <dbReference type="ARBA" id="ARBA00022771"/>
    </source>
</evidence>
<dbReference type="GO" id="GO:0000981">
    <property type="term" value="F:DNA-binding transcription factor activity, RNA polymerase II-specific"/>
    <property type="evidence" value="ECO:0007669"/>
    <property type="project" value="TreeGrafter"/>
</dbReference>
<feature type="compositionally biased region" description="Polar residues" evidence="5">
    <location>
        <begin position="28"/>
        <end position="61"/>
    </location>
</feature>
<feature type="domain" description="C2H2-type" evidence="6">
    <location>
        <begin position="211"/>
        <end position="238"/>
    </location>
</feature>
<dbReference type="PROSITE" id="PS50157">
    <property type="entry name" value="ZINC_FINGER_C2H2_2"/>
    <property type="match status" value="2"/>
</dbReference>